<keyword evidence="2" id="KW-1185">Reference proteome</keyword>
<evidence type="ECO:0000313" key="1">
    <source>
        <dbReference type="EMBL" id="WBW63664.1"/>
    </source>
</evidence>
<organism evidence="1 2">
    <name type="scientific">Klebsiella electrica</name>
    <dbReference type="NCBI Taxonomy" id="1259973"/>
    <lineage>
        <taxon>Bacteria</taxon>
        <taxon>Pseudomonadati</taxon>
        <taxon>Pseudomonadota</taxon>
        <taxon>Gammaproteobacteria</taxon>
        <taxon>Enterobacterales</taxon>
        <taxon>Enterobacteriaceae</taxon>
        <taxon>Klebsiella/Raoultella group</taxon>
        <taxon>Klebsiella</taxon>
    </lineage>
</organism>
<accession>A0AAJ5UGG3</accession>
<dbReference type="EMBL" id="CP112887">
    <property type="protein sequence ID" value="WBW63664.1"/>
    <property type="molecule type" value="Genomic_DNA"/>
</dbReference>
<gene>
    <name evidence="1" type="ORF">OR613_12620</name>
</gene>
<dbReference type="RefSeq" id="WP_096000220.1">
    <property type="nucleotide sequence ID" value="NZ_CP112887.1"/>
</dbReference>
<name>A0AAJ5UGG3_9ENTR</name>
<evidence type="ECO:0000313" key="2">
    <source>
        <dbReference type="Proteomes" id="UP001210130"/>
    </source>
</evidence>
<proteinExistence type="predicted"/>
<sequence length="125" mass="13989">MDKLALQNLLATCRQQAEQFRRLSRLAHHSPTEEVTLTWHSLLTAAASLESLCCSCDKLLAELGQLDRSETQLIVERDAAEETLSAIYEAVTGAAPEWSNVFTYMEAIDEVEELMAAREKTSHVH</sequence>
<reference evidence="1 2" key="1">
    <citation type="journal article" date="2023" name="Microbiol. Resour. Announc.">
        <title>Complete Genome Sequence of the First Colistin-Resistant Raoultella electrica Strain.</title>
        <authorList>
            <person name="Aldeia C."/>
            <person name="Campos-Madueno E.I."/>
            <person name="Sendi P."/>
            <person name="Endimiani A."/>
        </authorList>
    </citation>
    <scope>NUCLEOTIDE SEQUENCE [LARGE SCALE GENOMIC DNA]</scope>
    <source>
        <strain evidence="1 2">S2-IND-01-C</strain>
    </source>
</reference>
<dbReference type="AlphaFoldDB" id="A0AAJ5UGG3"/>
<dbReference type="Proteomes" id="UP001210130">
    <property type="component" value="Chromosome"/>
</dbReference>
<protein>
    <submittedName>
        <fullName evidence="1">Uncharacterized protein</fullName>
    </submittedName>
</protein>